<evidence type="ECO:0000259" key="1">
    <source>
        <dbReference type="PROSITE" id="PS50943"/>
    </source>
</evidence>
<sequence>MAETDQRDRLDEVDKLFEESFLLATQVMLQRLLNKKQLKYRDLAKRLGVSEARVSHMFGDEASNLTIRTVARIFRQLGETPVILSVRDLERVTAGRDGCLENVAGWTMLADEVGPFDVVRAKVVTEGDVTADWRPSRSREWMAAENQLLGRRA</sequence>
<dbReference type="RefSeq" id="WP_219747877.1">
    <property type="nucleotide sequence ID" value="NZ_JAHXZN010000001.1"/>
</dbReference>
<dbReference type="SUPFAM" id="SSF47413">
    <property type="entry name" value="lambda repressor-like DNA-binding domains"/>
    <property type="match status" value="1"/>
</dbReference>
<evidence type="ECO:0000313" key="3">
    <source>
        <dbReference type="Proteomes" id="UP000759103"/>
    </source>
</evidence>
<reference evidence="2 3" key="1">
    <citation type="submission" date="2021-07" db="EMBL/GenBank/DDBJ databases">
        <title>Sphingomonas sp.</title>
        <authorList>
            <person name="Feng G."/>
            <person name="Li J."/>
            <person name="Pan M."/>
        </authorList>
    </citation>
    <scope>NUCLEOTIDE SEQUENCE [LARGE SCALE GENOMIC DNA]</scope>
    <source>
        <strain evidence="2 3">RRHST34</strain>
    </source>
</reference>
<dbReference type="Proteomes" id="UP000759103">
    <property type="component" value="Unassembled WGS sequence"/>
</dbReference>
<dbReference type="CDD" id="cd00093">
    <property type="entry name" value="HTH_XRE"/>
    <property type="match status" value="1"/>
</dbReference>
<comment type="caution">
    <text evidence="2">The sequence shown here is derived from an EMBL/GenBank/DDBJ whole genome shotgun (WGS) entry which is preliminary data.</text>
</comment>
<keyword evidence="3" id="KW-1185">Reference proteome</keyword>
<name>A0ABS7BLX8_9SPHN</name>
<dbReference type="InterPro" id="IPR001387">
    <property type="entry name" value="Cro/C1-type_HTH"/>
</dbReference>
<protein>
    <submittedName>
        <fullName evidence="2">Helix-turn-helix transcriptional regulator</fullName>
    </submittedName>
</protein>
<dbReference type="SMART" id="SM00530">
    <property type="entry name" value="HTH_XRE"/>
    <property type="match status" value="1"/>
</dbReference>
<proteinExistence type="predicted"/>
<evidence type="ECO:0000313" key="2">
    <source>
        <dbReference type="EMBL" id="MBW6530528.1"/>
    </source>
</evidence>
<feature type="domain" description="HTH cro/C1-type" evidence="1">
    <location>
        <begin position="29"/>
        <end position="84"/>
    </location>
</feature>
<accession>A0ABS7BLX8</accession>
<dbReference type="Gene3D" id="1.10.260.40">
    <property type="entry name" value="lambda repressor-like DNA-binding domains"/>
    <property type="match status" value="1"/>
</dbReference>
<dbReference type="InterPro" id="IPR010982">
    <property type="entry name" value="Lambda_DNA-bd_dom_sf"/>
</dbReference>
<gene>
    <name evidence="2" type="ORF">KZ820_07245</name>
</gene>
<dbReference type="PROSITE" id="PS50943">
    <property type="entry name" value="HTH_CROC1"/>
    <property type="match status" value="1"/>
</dbReference>
<organism evidence="2 3">
    <name type="scientific">Sphingomonas citri</name>
    <dbReference type="NCBI Taxonomy" id="2862499"/>
    <lineage>
        <taxon>Bacteria</taxon>
        <taxon>Pseudomonadati</taxon>
        <taxon>Pseudomonadota</taxon>
        <taxon>Alphaproteobacteria</taxon>
        <taxon>Sphingomonadales</taxon>
        <taxon>Sphingomonadaceae</taxon>
        <taxon>Sphingomonas</taxon>
    </lineage>
</organism>
<dbReference type="EMBL" id="JAHXZN010000001">
    <property type="protein sequence ID" value="MBW6530528.1"/>
    <property type="molecule type" value="Genomic_DNA"/>
</dbReference>
<dbReference type="Pfam" id="PF13443">
    <property type="entry name" value="HTH_26"/>
    <property type="match status" value="1"/>
</dbReference>